<evidence type="ECO:0000313" key="1">
    <source>
        <dbReference type="EMBL" id="KAH9303925.1"/>
    </source>
</evidence>
<accession>A0AA38FIK7</accession>
<reference evidence="1 2" key="1">
    <citation type="journal article" date="2021" name="Nat. Plants">
        <title>The Taxus genome provides insights into paclitaxel biosynthesis.</title>
        <authorList>
            <person name="Xiong X."/>
            <person name="Gou J."/>
            <person name="Liao Q."/>
            <person name="Li Y."/>
            <person name="Zhou Q."/>
            <person name="Bi G."/>
            <person name="Li C."/>
            <person name="Du R."/>
            <person name="Wang X."/>
            <person name="Sun T."/>
            <person name="Guo L."/>
            <person name="Liang H."/>
            <person name="Lu P."/>
            <person name="Wu Y."/>
            <person name="Zhang Z."/>
            <person name="Ro D.K."/>
            <person name="Shang Y."/>
            <person name="Huang S."/>
            <person name="Yan J."/>
        </authorList>
    </citation>
    <scope>NUCLEOTIDE SEQUENCE [LARGE SCALE GENOMIC DNA]</scope>
    <source>
        <strain evidence="1">Ta-2019</strain>
    </source>
</reference>
<gene>
    <name evidence="1" type="ORF">KI387_008329</name>
</gene>
<comment type="caution">
    <text evidence="1">The sequence shown here is derived from an EMBL/GenBank/DDBJ whole genome shotgun (WGS) entry which is preliminary data.</text>
</comment>
<proteinExistence type="predicted"/>
<dbReference type="EMBL" id="JAHRHJ020000008">
    <property type="protein sequence ID" value="KAH9303925.1"/>
    <property type="molecule type" value="Genomic_DNA"/>
</dbReference>
<organism evidence="1 2">
    <name type="scientific">Taxus chinensis</name>
    <name type="common">Chinese yew</name>
    <name type="synonym">Taxus wallichiana var. chinensis</name>
    <dbReference type="NCBI Taxonomy" id="29808"/>
    <lineage>
        <taxon>Eukaryota</taxon>
        <taxon>Viridiplantae</taxon>
        <taxon>Streptophyta</taxon>
        <taxon>Embryophyta</taxon>
        <taxon>Tracheophyta</taxon>
        <taxon>Spermatophyta</taxon>
        <taxon>Pinopsida</taxon>
        <taxon>Pinidae</taxon>
        <taxon>Conifers II</taxon>
        <taxon>Cupressales</taxon>
        <taxon>Taxaceae</taxon>
        <taxon>Taxus</taxon>
    </lineage>
</organism>
<dbReference type="AlphaFoldDB" id="A0AA38FIK7"/>
<evidence type="ECO:0000313" key="2">
    <source>
        <dbReference type="Proteomes" id="UP000824469"/>
    </source>
</evidence>
<sequence>DQTITFHDFNSTGAVKIFINFTYIQGSSRKREITSSNQAVSIQLRTRPYSDTENITFHNFSSTGTVKDSKHLPISHISKYLPGKEKLPAPTR</sequence>
<feature type="non-terminal residue" evidence="1">
    <location>
        <position position="92"/>
    </location>
</feature>
<dbReference type="Proteomes" id="UP000824469">
    <property type="component" value="Unassembled WGS sequence"/>
</dbReference>
<feature type="non-terminal residue" evidence="1">
    <location>
        <position position="1"/>
    </location>
</feature>
<protein>
    <submittedName>
        <fullName evidence="1">Uncharacterized protein</fullName>
    </submittedName>
</protein>
<keyword evidence="2" id="KW-1185">Reference proteome</keyword>
<name>A0AA38FIK7_TAXCH</name>